<evidence type="ECO:0000256" key="1">
    <source>
        <dbReference type="ARBA" id="ARBA00004651"/>
    </source>
</evidence>
<feature type="transmembrane region" description="Helical" evidence="7">
    <location>
        <begin position="82"/>
        <end position="98"/>
    </location>
</feature>
<evidence type="ECO:0000256" key="7">
    <source>
        <dbReference type="SAM" id="Phobius"/>
    </source>
</evidence>
<keyword evidence="2" id="KW-1003">Cell membrane</keyword>
<feature type="transmembrane region" description="Helical" evidence="7">
    <location>
        <begin position="325"/>
        <end position="342"/>
    </location>
</feature>
<keyword evidence="3 8" id="KW-0808">Transferase</keyword>
<evidence type="ECO:0000313" key="9">
    <source>
        <dbReference type="Proteomes" id="UP001418637"/>
    </source>
</evidence>
<feature type="transmembrane region" description="Helical" evidence="7">
    <location>
        <begin position="140"/>
        <end position="160"/>
    </location>
</feature>
<protein>
    <submittedName>
        <fullName evidence="8">Glycosyl transferase</fullName>
    </submittedName>
</protein>
<name>A0ABV0BG51_9HYPH</name>
<feature type="transmembrane region" description="Helical" evidence="7">
    <location>
        <begin position="7"/>
        <end position="33"/>
    </location>
</feature>
<reference evidence="8 9" key="1">
    <citation type="submission" date="2024-04" db="EMBL/GenBank/DDBJ databases">
        <title>A novel species isolated from cricket.</title>
        <authorList>
            <person name="Wang H.-C."/>
        </authorList>
    </citation>
    <scope>NUCLEOTIDE SEQUENCE [LARGE SCALE GENOMIC DNA]</scope>
    <source>
        <strain evidence="8 9">WL0021</strain>
    </source>
</reference>
<evidence type="ECO:0000256" key="5">
    <source>
        <dbReference type="ARBA" id="ARBA00022989"/>
    </source>
</evidence>
<keyword evidence="5 7" id="KW-1133">Transmembrane helix</keyword>
<evidence type="ECO:0000313" key="8">
    <source>
        <dbReference type="EMBL" id="MEN3929665.1"/>
    </source>
</evidence>
<dbReference type="RefSeq" id="WP_346335661.1">
    <property type="nucleotide sequence ID" value="NZ_JBBYXI010000001.1"/>
</dbReference>
<gene>
    <name evidence="8" type="ORF">WJT86_01155</name>
</gene>
<evidence type="ECO:0000256" key="6">
    <source>
        <dbReference type="ARBA" id="ARBA00023136"/>
    </source>
</evidence>
<feature type="transmembrane region" description="Helical" evidence="7">
    <location>
        <begin position="180"/>
        <end position="208"/>
    </location>
</feature>
<keyword evidence="6 7" id="KW-0472">Membrane</keyword>
<sequence>MSEFADFLMVFAGMVIAGAGLTALFIMMLMPVLKAYAMARPNARSSHKVPTPQGGGIAILLVVFLLVGSVMPLMAQDSLGRMAYLAGAVIFIAIIGAFDDIKPLPVAPRLLAQIIAVAIAIIMTRTHLSGRIFPEIIPSWLEDIVLVFAGVWFVNLVNFMDGLDWLSVAEFVPITAALLLLQLVGYIPFEVVVIAAALLGGMVGFAFFNKPVARLFMGDVGSLPLGLLLGWMLLKLAETGSLGAALLLPLYYLMDATITLLLRIKRKEKLSQAHRSHFYQRATTNGYSVMEVAGTVFGLNIALALLAASTFIWQKLSTPDWPYQLATLIIGMIAVSFVLYRFSKPKIVKEGKQSHA</sequence>
<dbReference type="PANTHER" id="PTHR22926:SF3">
    <property type="entry name" value="UNDECAPRENYL-PHOSPHATE ALPHA-N-ACETYLGLUCOSAMINYL 1-PHOSPHATE TRANSFERASE"/>
    <property type="match status" value="1"/>
</dbReference>
<feature type="transmembrane region" description="Helical" evidence="7">
    <location>
        <begin position="240"/>
        <end position="264"/>
    </location>
</feature>
<feature type="transmembrane region" description="Helical" evidence="7">
    <location>
        <begin position="53"/>
        <end position="75"/>
    </location>
</feature>
<dbReference type="Pfam" id="PF00953">
    <property type="entry name" value="Glycos_transf_4"/>
    <property type="match status" value="1"/>
</dbReference>
<evidence type="ECO:0000256" key="3">
    <source>
        <dbReference type="ARBA" id="ARBA00022679"/>
    </source>
</evidence>
<dbReference type="PANTHER" id="PTHR22926">
    <property type="entry name" value="PHOSPHO-N-ACETYLMURAMOYL-PENTAPEPTIDE-TRANSFERASE"/>
    <property type="match status" value="1"/>
</dbReference>
<dbReference type="Proteomes" id="UP001418637">
    <property type="component" value="Unassembled WGS sequence"/>
</dbReference>
<feature type="transmembrane region" description="Helical" evidence="7">
    <location>
        <begin position="215"/>
        <end position="234"/>
    </location>
</feature>
<evidence type="ECO:0000256" key="2">
    <source>
        <dbReference type="ARBA" id="ARBA00022475"/>
    </source>
</evidence>
<feature type="transmembrane region" description="Helical" evidence="7">
    <location>
        <begin position="285"/>
        <end position="313"/>
    </location>
</feature>
<keyword evidence="4 7" id="KW-0812">Transmembrane</keyword>
<proteinExistence type="predicted"/>
<keyword evidence="9" id="KW-1185">Reference proteome</keyword>
<comment type="caution">
    <text evidence="8">The sequence shown here is derived from an EMBL/GenBank/DDBJ whole genome shotgun (WGS) entry which is preliminary data.</text>
</comment>
<dbReference type="GO" id="GO:0016740">
    <property type="term" value="F:transferase activity"/>
    <property type="evidence" value="ECO:0007669"/>
    <property type="project" value="UniProtKB-KW"/>
</dbReference>
<organism evidence="8 9">
    <name type="scientific">Hohaiivirga grylli</name>
    <dbReference type="NCBI Taxonomy" id="3133970"/>
    <lineage>
        <taxon>Bacteria</taxon>
        <taxon>Pseudomonadati</taxon>
        <taxon>Pseudomonadota</taxon>
        <taxon>Alphaproteobacteria</taxon>
        <taxon>Hyphomicrobiales</taxon>
        <taxon>Methylobacteriaceae</taxon>
        <taxon>Hohaiivirga</taxon>
    </lineage>
</organism>
<accession>A0ABV0BG51</accession>
<dbReference type="EMBL" id="JBBYXI010000001">
    <property type="protein sequence ID" value="MEN3929665.1"/>
    <property type="molecule type" value="Genomic_DNA"/>
</dbReference>
<evidence type="ECO:0000256" key="4">
    <source>
        <dbReference type="ARBA" id="ARBA00022692"/>
    </source>
</evidence>
<feature type="transmembrane region" description="Helical" evidence="7">
    <location>
        <begin position="110"/>
        <end position="128"/>
    </location>
</feature>
<dbReference type="InterPro" id="IPR000715">
    <property type="entry name" value="Glycosyl_transferase_4"/>
</dbReference>
<comment type="subcellular location">
    <subcellularLocation>
        <location evidence="1">Cell membrane</location>
        <topology evidence="1">Multi-pass membrane protein</topology>
    </subcellularLocation>
</comment>